<keyword evidence="6" id="KW-1185">Reference proteome</keyword>
<evidence type="ECO:0000313" key="5">
    <source>
        <dbReference type="EMBL" id="OIJ97033.1"/>
    </source>
</evidence>
<dbReference type="Gene3D" id="3.40.30.120">
    <property type="match status" value="1"/>
</dbReference>
<organism evidence="5 6">
    <name type="scientific">Streptomyces monashensis</name>
    <dbReference type="NCBI Taxonomy" id="1678012"/>
    <lineage>
        <taxon>Bacteria</taxon>
        <taxon>Bacillati</taxon>
        <taxon>Actinomycetota</taxon>
        <taxon>Actinomycetes</taxon>
        <taxon>Kitasatosporales</taxon>
        <taxon>Streptomycetaceae</taxon>
        <taxon>Streptomyces</taxon>
    </lineage>
</organism>
<dbReference type="InterPro" id="IPR002938">
    <property type="entry name" value="FAD-bd"/>
</dbReference>
<name>A0A1S2PTE1_9ACTN</name>
<dbReference type="PANTHER" id="PTHR43004">
    <property type="entry name" value="TRK SYSTEM POTASSIUM UPTAKE PROTEIN"/>
    <property type="match status" value="1"/>
</dbReference>
<dbReference type="SUPFAM" id="SSF51905">
    <property type="entry name" value="FAD/NAD(P)-binding domain"/>
    <property type="match status" value="1"/>
</dbReference>
<gene>
    <name evidence="5" type="ORF">BIV23_31555</name>
</gene>
<dbReference type="NCBIfam" id="NF004780">
    <property type="entry name" value="PRK06126.1"/>
    <property type="match status" value="1"/>
</dbReference>
<evidence type="ECO:0000259" key="4">
    <source>
        <dbReference type="Pfam" id="PF01494"/>
    </source>
</evidence>
<evidence type="ECO:0000313" key="6">
    <source>
        <dbReference type="Proteomes" id="UP000179642"/>
    </source>
</evidence>
<comment type="cofactor">
    <cofactor evidence="1">
        <name>FAD</name>
        <dbReference type="ChEBI" id="CHEBI:57692"/>
    </cofactor>
</comment>
<dbReference type="PANTHER" id="PTHR43004:SF19">
    <property type="entry name" value="BINDING MONOOXYGENASE, PUTATIVE (JCVI)-RELATED"/>
    <property type="match status" value="1"/>
</dbReference>
<keyword evidence="5" id="KW-0503">Monooxygenase</keyword>
<dbReference type="PRINTS" id="PR00420">
    <property type="entry name" value="RNGMNOXGNASE"/>
</dbReference>
<dbReference type="Pfam" id="PF21274">
    <property type="entry name" value="Rng_hyd_C"/>
    <property type="match status" value="1"/>
</dbReference>
<keyword evidence="5" id="KW-0560">Oxidoreductase</keyword>
<protein>
    <submittedName>
        <fullName evidence="5">Monooxygenase</fullName>
    </submittedName>
</protein>
<dbReference type="RefSeq" id="WP_071384400.1">
    <property type="nucleotide sequence ID" value="NZ_MLYO01000059.1"/>
</dbReference>
<accession>A0A1S2PTE1</accession>
<evidence type="ECO:0000256" key="1">
    <source>
        <dbReference type="ARBA" id="ARBA00001974"/>
    </source>
</evidence>
<comment type="caution">
    <text evidence="5">The sequence shown here is derived from an EMBL/GenBank/DDBJ whole genome shotgun (WGS) entry which is preliminary data.</text>
</comment>
<dbReference type="Pfam" id="PF01494">
    <property type="entry name" value="FAD_binding_3"/>
    <property type="match status" value="1"/>
</dbReference>
<dbReference type="EMBL" id="MLYO01000059">
    <property type="protein sequence ID" value="OIJ97033.1"/>
    <property type="molecule type" value="Genomic_DNA"/>
</dbReference>
<evidence type="ECO:0000256" key="2">
    <source>
        <dbReference type="ARBA" id="ARBA00022630"/>
    </source>
</evidence>
<keyword evidence="3" id="KW-0274">FAD</keyword>
<dbReference type="InterPro" id="IPR036188">
    <property type="entry name" value="FAD/NAD-bd_sf"/>
</dbReference>
<dbReference type="Gene3D" id="3.50.50.60">
    <property type="entry name" value="FAD/NAD(P)-binding domain"/>
    <property type="match status" value="1"/>
</dbReference>
<dbReference type="GO" id="GO:0016709">
    <property type="term" value="F:oxidoreductase activity, acting on paired donors, with incorporation or reduction of molecular oxygen, NAD(P)H as one donor, and incorporation of one atom of oxygen"/>
    <property type="evidence" value="ECO:0007669"/>
    <property type="project" value="UniProtKB-ARBA"/>
</dbReference>
<sequence length="550" mass="59348">MDIAVRAPVVIVGGGPVGLALALFLDAQDVASVVCDEGDPSFAHPRGNTHNARTMEHYRRLGIADRVRALGLPEEHPTDVAYFTRYSGFELARLPMPSSAQKRKAVASAPRTDQVPEPLHRANQMYVERFLVRHARARPRITLRYGCRVEGILPDGAGVTVRLRGGERLRARYVVGCDGGRSLVRHSAGISYSGQSSLDQDILGRRATAAHLRLPTLRREFLGGRDAWSYWAVNAEVVVNLFSLDGTDEYSLLTSSLDPDFFDARQLARIVRQAAGADLPVQVLGHRPWTPGAALVAESFGTERVFLAGDAAHLFTPTGGFGMNTGIDDAANLAWKLAARVHGWGGEGLLDSYAAERRPVALRNTAAARELNRNLAGLQRPAVLDDDSPEGRAAREALGARLGGFGEQFGSLGVQLGARYDGSPVIVGEDRDDPPTDCLTSYTPSSVPGGRAPHLWLDERRERGGSLFDRLGPGFTLLRLGGRPPACDALRAEAAARGIPLTVLDIPDGAARDLYERDLVLIRPDQHVAWRGSRLPESVGALLARVSGSM</sequence>
<dbReference type="Proteomes" id="UP000179642">
    <property type="component" value="Unassembled WGS sequence"/>
</dbReference>
<evidence type="ECO:0000256" key="3">
    <source>
        <dbReference type="ARBA" id="ARBA00022827"/>
    </source>
</evidence>
<dbReference type="Gene3D" id="3.30.9.10">
    <property type="entry name" value="D-Amino Acid Oxidase, subunit A, domain 2"/>
    <property type="match status" value="1"/>
</dbReference>
<dbReference type="OrthoDB" id="8670884at2"/>
<dbReference type="InterPro" id="IPR050641">
    <property type="entry name" value="RIFMO-like"/>
</dbReference>
<keyword evidence="2" id="KW-0285">Flavoprotein</keyword>
<feature type="domain" description="FAD-binding" evidence="4">
    <location>
        <begin position="7"/>
        <end position="365"/>
    </location>
</feature>
<dbReference type="GO" id="GO:0071949">
    <property type="term" value="F:FAD binding"/>
    <property type="evidence" value="ECO:0007669"/>
    <property type="project" value="InterPro"/>
</dbReference>
<proteinExistence type="predicted"/>
<reference evidence="5 6" key="1">
    <citation type="submission" date="2016-10" db="EMBL/GenBank/DDBJ databases">
        <title>Genome sequence of Streptomyces sp. MUSC 1.</title>
        <authorList>
            <person name="Lee L.-H."/>
            <person name="Ser H.-L."/>
            <person name="Law J.W.-F."/>
        </authorList>
    </citation>
    <scope>NUCLEOTIDE SEQUENCE [LARGE SCALE GENOMIC DNA]</scope>
    <source>
        <strain evidence="5 6">MUSC 1</strain>
    </source>
</reference>
<dbReference type="AlphaFoldDB" id="A0A1S2PTE1"/>